<dbReference type="AlphaFoldDB" id="E9H6K5"/>
<dbReference type="PANTHER" id="PTHR15288">
    <property type="entry name" value="DENN DOMAIN-CONTAINING PROTEIN 2"/>
    <property type="match status" value="1"/>
</dbReference>
<dbReference type="PANTHER" id="PTHR15288:SF0">
    <property type="entry name" value="UDENN DOMAIN-CONTAINING PROTEIN"/>
    <property type="match status" value="1"/>
</dbReference>
<dbReference type="Pfam" id="PF03456">
    <property type="entry name" value="uDENN"/>
    <property type="match status" value="1"/>
</dbReference>
<evidence type="ECO:0000313" key="2">
    <source>
        <dbReference type="EMBL" id="EFX72685.1"/>
    </source>
</evidence>
<gene>
    <name evidence="2" type="ORF">DAPPUDRAFT_308158</name>
</gene>
<dbReference type="KEGG" id="dpx:DAPPUDRAFT_308158"/>
<dbReference type="Pfam" id="PF01585">
    <property type="entry name" value="G-patch"/>
    <property type="match status" value="1"/>
</dbReference>
<organism evidence="2 3">
    <name type="scientific">Daphnia pulex</name>
    <name type="common">Water flea</name>
    <dbReference type="NCBI Taxonomy" id="6669"/>
    <lineage>
        <taxon>Eukaryota</taxon>
        <taxon>Metazoa</taxon>
        <taxon>Ecdysozoa</taxon>
        <taxon>Arthropoda</taxon>
        <taxon>Crustacea</taxon>
        <taxon>Branchiopoda</taxon>
        <taxon>Diplostraca</taxon>
        <taxon>Cladocera</taxon>
        <taxon>Anomopoda</taxon>
        <taxon>Daphniidae</taxon>
        <taxon>Daphnia</taxon>
    </lineage>
</organism>
<evidence type="ECO:0000313" key="3">
    <source>
        <dbReference type="Proteomes" id="UP000000305"/>
    </source>
</evidence>
<dbReference type="EMBL" id="GL732597">
    <property type="protein sequence ID" value="EFX72685.1"/>
    <property type="molecule type" value="Genomic_DNA"/>
</dbReference>
<dbReference type="InterPro" id="IPR005113">
    <property type="entry name" value="uDENN_dom"/>
</dbReference>
<dbReference type="PROSITE" id="PS50174">
    <property type="entry name" value="G_PATCH"/>
    <property type="match status" value="1"/>
</dbReference>
<sequence length="224" mass="25539">MEVNSDYESENDLRKFQLVEDRKIYVRRVSRKLADLRKASRPLTSIDVNVEGEASGLHRLPSGLFESFLEVAIIVIPSYDRHQNLFTPYIKSSYPNSLAVPFGMEHFCFPDSTHWPPPLQTAGEPYVIVLTDSKGDRMYGYCRRVVPEGAQSCIPITYCLLSRHRAAGFYNKWGWEPGQGLGKDLQGRKEAVEEEARERYSGLGFKQRSTKVTIPNHCMGLYVT</sequence>
<protein>
    <recommendedName>
        <fullName evidence="1">G-patch domain-containing protein</fullName>
    </recommendedName>
</protein>
<keyword evidence="3" id="KW-1185">Reference proteome</keyword>
<reference evidence="2 3" key="1">
    <citation type="journal article" date="2011" name="Science">
        <title>The ecoresponsive genome of Daphnia pulex.</title>
        <authorList>
            <person name="Colbourne J.K."/>
            <person name="Pfrender M.E."/>
            <person name="Gilbert D."/>
            <person name="Thomas W.K."/>
            <person name="Tucker A."/>
            <person name="Oakley T.H."/>
            <person name="Tokishita S."/>
            <person name="Aerts A."/>
            <person name="Arnold G.J."/>
            <person name="Basu M.K."/>
            <person name="Bauer D.J."/>
            <person name="Caceres C.E."/>
            <person name="Carmel L."/>
            <person name="Casola C."/>
            <person name="Choi J.H."/>
            <person name="Detter J.C."/>
            <person name="Dong Q."/>
            <person name="Dusheyko S."/>
            <person name="Eads B.D."/>
            <person name="Frohlich T."/>
            <person name="Geiler-Samerotte K.A."/>
            <person name="Gerlach D."/>
            <person name="Hatcher P."/>
            <person name="Jogdeo S."/>
            <person name="Krijgsveld J."/>
            <person name="Kriventseva E.V."/>
            <person name="Kultz D."/>
            <person name="Laforsch C."/>
            <person name="Lindquist E."/>
            <person name="Lopez J."/>
            <person name="Manak J.R."/>
            <person name="Muller J."/>
            <person name="Pangilinan J."/>
            <person name="Patwardhan R.P."/>
            <person name="Pitluck S."/>
            <person name="Pritham E.J."/>
            <person name="Rechtsteiner A."/>
            <person name="Rho M."/>
            <person name="Rogozin I.B."/>
            <person name="Sakarya O."/>
            <person name="Salamov A."/>
            <person name="Schaack S."/>
            <person name="Shapiro H."/>
            <person name="Shiga Y."/>
            <person name="Skalitzky C."/>
            <person name="Smith Z."/>
            <person name="Souvorov A."/>
            <person name="Sung W."/>
            <person name="Tang Z."/>
            <person name="Tsuchiya D."/>
            <person name="Tu H."/>
            <person name="Vos H."/>
            <person name="Wang M."/>
            <person name="Wolf Y.I."/>
            <person name="Yamagata H."/>
            <person name="Yamada T."/>
            <person name="Ye Y."/>
            <person name="Shaw J.R."/>
            <person name="Andrews J."/>
            <person name="Crease T.J."/>
            <person name="Tang H."/>
            <person name="Lucas S.M."/>
            <person name="Robertson H.M."/>
            <person name="Bork P."/>
            <person name="Koonin E.V."/>
            <person name="Zdobnov E.M."/>
            <person name="Grigoriev I.V."/>
            <person name="Lynch M."/>
            <person name="Boore J.L."/>
        </authorList>
    </citation>
    <scope>NUCLEOTIDE SEQUENCE [LARGE SCALE GENOMIC DNA]</scope>
</reference>
<feature type="domain" description="G-patch" evidence="1">
    <location>
        <begin position="162"/>
        <end position="208"/>
    </location>
</feature>
<dbReference type="Proteomes" id="UP000000305">
    <property type="component" value="Unassembled WGS sequence"/>
</dbReference>
<dbReference type="SMART" id="SM00443">
    <property type="entry name" value="G_patch"/>
    <property type="match status" value="1"/>
</dbReference>
<dbReference type="OrthoDB" id="7340992at2759"/>
<accession>E9H6K5</accession>
<dbReference type="eggNOG" id="KOG3569">
    <property type="taxonomic scope" value="Eukaryota"/>
</dbReference>
<name>E9H6K5_DAPPU</name>
<dbReference type="GO" id="GO:0003676">
    <property type="term" value="F:nucleic acid binding"/>
    <property type="evidence" value="ECO:0007669"/>
    <property type="project" value="InterPro"/>
</dbReference>
<dbReference type="InterPro" id="IPR051942">
    <property type="entry name" value="DENN_domain_containing_2"/>
</dbReference>
<proteinExistence type="predicted"/>
<dbReference type="HOGENOM" id="CLU_107747_0_0_1"/>
<dbReference type="PhylomeDB" id="E9H6K5"/>
<dbReference type="InParanoid" id="E9H6K5"/>
<dbReference type="InterPro" id="IPR000467">
    <property type="entry name" value="G_patch_dom"/>
</dbReference>
<dbReference type="STRING" id="6669.E9H6K5"/>
<evidence type="ECO:0000259" key="1">
    <source>
        <dbReference type="PROSITE" id="PS50174"/>
    </source>
</evidence>
<dbReference type="SMART" id="SM00800">
    <property type="entry name" value="uDENN"/>
    <property type="match status" value="1"/>
</dbReference>
<dbReference type="Gene3D" id="3.30.450.200">
    <property type="match status" value="1"/>
</dbReference>